<evidence type="ECO:0000313" key="3">
    <source>
        <dbReference type="EMBL" id="AXS01135.1"/>
    </source>
</evidence>
<dbReference type="RefSeq" id="YP_009121897.1">
    <property type="nucleotide sequence ID" value="NC_026511.1"/>
</dbReference>
<name>A0A0C5ASH0_9BBAC</name>
<dbReference type="OrthoDB" id="18095at10239"/>
<reference evidence="3" key="3">
    <citation type="journal article" date="2018" name="PLoS ONE">
        <title>Genomic analysis of an Argentinean isolate of Spodoptera frugiperda granulovirus reveals that various baculoviruses code for Lef-7 proteins with three F-box domains.</title>
        <authorList>
            <person name="Ferrelli M.L."/>
            <person name="Pidre M.L."/>
            <person name="Ghiringhelli P.D."/>
            <person name="Torres S."/>
            <person name="Fabre M.L."/>
            <person name="Masson T."/>
            <person name="Cedola M.T."/>
            <person name="Sciocco-Cap A."/>
            <person name="Romanowski V."/>
        </authorList>
    </citation>
    <scope>NUCLEOTIDE SEQUENCE</scope>
    <source>
        <strain evidence="3">ARG</strain>
    </source>
</reference>
<dbReference type="Pfam" id="PF05341">
    <property type="entry name" value="PIF6"/>
    <property type="match status" value="1"/>
</dbReference>
<dbReference type="EMBL" id="KM371112">
    <property type="protein sequence ID" value="AJK91772.1"/>
    <property type="molecule type" value="Genomic_DNA"/>
</dbReference>
<organism evidence="2 4">
    <name type="scientific">Spodoptera frugiperda granulovirus</name>
    <dbReference type="NCBI Taxonomy" id="307454"/>
    <lineage>
        <taxon>Viruses</taxon>
        <taxon>Viruses incertae sedis</taxon>
        <taxon>Naldaviricetes</taxon>
        <taxon>Lefavirales</taxon>
        <taxon>Baculoviridae</taxon>
        <taxon>Betabaculovirus</taxon>
        <taxon>Betabaculovirus spofrugiperdae</taxon>
    </lineage>
</organism>
<keyword evidence="1" id="KW-1133">Transmembrane helix</keyword>
<evidence type="ECO:0000256" key="1">
    <source>
        <dbReference type="SAM" id="Phobius"/>
    </source>
</evidence>
<accession>A0A0C5ASH0</accession>
<keyword evidence="1" id="KW-0812">Transmembrane</keyword>
<dbReference type="GeneID" id="23632114"/>
<evidence type="ECO:0000313" key="4">
    <source>
        <dbReference type="Proteomes" id="UP000201335"/>
    </source>
</evidence>
<protein>
    <submittedName>
        <fullName evidence="2">Pif-6</fullName>
    </submittedName>
</protein>
<dbReference type="EMBL" id="MH170055">
    <property type="protein sequence ID" value="AXS01135.1"/>
    <property type="molecule type" value="Genomic_DNA"/>
</dbReference>
<feature type="transmembrane region" description="Helical" evidence="1">
    <location>
        <begin position="110"/>
        <end position="130"/>
    </location>
</feature>
<dbReference type="Proteomes" id="UP000201335">
    <property type="component" value="Segment"/>
</dbReference>
<keyword evidence="1" id="KW-0472">Membrane</keyword>
<dbReference type="KEGG" id="vg:23632114"/>
<reference evidence="2" key="1">
    <citation type="submission" date="2014-08" db="EMBL/GenBank/DDBJ databases">
        <authorList>
            <person name="Cuartas Otalora P.E."/>
            <person name="Barrera Cubillos G.P."/>
            <person name="Barreto Hernandez E."/>
            <person name="Belaich M.N."/>
            <person name="Ghiringhelli P.D."/>
            <person name="Villamizar Rivero L.F."/>
        </authorList>
    </citation>
    <scope>NUCLEOTIDE SEQUENCE</scope>
    <source>
        <strain evidence="2">VG008</strain>
    </source>
</reference>
<evidence type="ECO:0000313" key="2">
    <source>
        <dbReference type="EMBL" id="AJK91772.1"/>
    </source>
</evidence>
<sequence length="139" mass="16334">MVSRSLNPLLDILARVRWRVVDQELDVLADDDYIEVVPQDRARAWSELFILALRQTPFTYRTNLRKANLEHFDYNQPIYYSLKHHQLALVSDDLIKSLQPPIYSAMNNEIINPFAVMIVFILLLLSCVAWEGFDKKQRD</sequence>
<keyword evidence="4" id="KW-1185">Reference proteome</keyword>
<dbReference type="InterPro" id="IPR008005">
    <property type="entry name" value="PIF6"/>
</dbReference>
<reference evidence="2 4" key="2">
    <citation type="journal article" date="2015" name="Viruses">
        <title>The complete sequence of the first Spodoptera frugiperda Betabaculovirus genome: a natural multiple recombinant virus.</title>
        <authorList>
            <person name="Cuartas P.E."/>
            <person name="Barrera G.P."/>
            <person name="Belaich M.N."/>
            <person name="Barreto E."/>
            <person name="Ghiringhelli P.D."/>
            <person name="Villamizar L.F."/>
        </authorList>
    </citation>
    <scope>NUCLEOTIDE SEQUENCE [LARGE SCALE GENOMIC DNA]</scope>
    <source>
        <strain evidence="2">VG008</strain>
    </source>
</reference>
<proteinExistence type="predicted"/>